<dbReference type="STRING" id="1499687.BN1080_00970"/>
<dbReference type="GO" id="GO:0030420">
    <property type="term" value="P:establishment of competence for transformation"/>
    <property type="evidence" value="ECO:0007669"/>
    <property type="project" value="InterPro"/>
</dbReference>
<proteinExistence type="predicted"/>
<reference evidence="1 2" key="1">
    <citation type="submission" date="2014-09" db="EMBL/GenBank/DDBJ databases">
        <authorList>
            <person name="Urmite Genomes Urmite Genomes"/>
        </authorList>
    </citation>
    <scope>NUCLEOTIDE SEQUENCE [LARGE SCALE GENOMIC DNA]</scope>
    <source>
        <strain evidence="1 2">ES2</strain>
    </source>
</reference>
<protein>
    <submittedName>
        <fullName evidence="1">Competence transcription factor</fullName>
    </submittedName>
</protein>
<dbReference type="Pfam" id="PF06338">
    <property type="entry name" value="ComK"/>
    <property type="match status" value="1"/>
</dbReference>
<dbReference type="AlphaFoldDB" id="A0A098EJS2"/>
<organism evidence="1 2">
    <name type="scientific">Planococcus massiliensis</name>
    <dbReference type="NCBI Taxonomy" id="1499687"/>
    <lineage>
        <taxon>Bacteria</taxon>
        <taxon>Bacillati</taxon>
        <taxon>Bacillota</taxon>
        <taxon>Bacilli</taxon>
        <taxon>Bacillales</taxon>
        <taxon>Caryophanaceae</taxon>
        <taxon>Planococcus</taxon>
    </lineage>
</organism>
<accession>A0A098EJS2</accession>
<evidence type="ECO:0000313" key="1">
    <source>
        <dbReference type="EMBL" id="CEG22050.1"/>
    </source>
</evidence>
<dbReference type="Proteomes" id="UP000043699">
    <property type="component" value="Unassembled WGS sequence"/>
</dbReference>
<sequence>MRMNRDFAITRETMMILPNYTNGELRSLVCRTDKYVEVAKPPYQLIDYNLLYRGTSLRGAMEGSNDVLGKITMHPIIIDYDHEIILFPCKSPFRKDCIWFSLRHVYATEGLKNKQTLVTLSNGSTIVVDISLETFENKLRKAYELRFKMDVRRELGLLDELAMDTPYHLFKATNGVNYEEKAGLTLSFSTKMDYKKSRSKK</sequence>
<evidence type="ECO:0000313" key="2">
    <source>
        <dbReference type="Proteomes" id="UP000043699"/>
    </source>
</evidence>
<name>A0A098EJS2_9BACL</name>
<dbReference type="InterPro" id="IPR010461">
    <property type="entry name" value="ComK"/>
</dbReference>
<dbReference type="RefSeq" id="WP_199876589.1">
    <property type="nucleotide sequence ID" value="NZ_CCXS01000001.1"/>
</dbReference>
<gene>
    <name evidence="1" type="primary">comK_1</name>
    <name evidence="1" type="ORF">BN1080_00970</name>
</gene>
<dbReference type="EMBL" id="CCXS01000001">
    <property type="protein sequence ID" value="CEG22050.1"/>
    <property type="molecule type" value="Genomic_DNA"/>
</dbReference>
<keyword evidence="2" id="KW-1185">Reference proteome</keyword>